<dbReference type="GO" id="GO:0016491">
    <property type="term" value="F:oxidoreductase activity"/>
    <property type="evidence" value="ECO:0007669"/>
    <property type="project" value="UniProtKB-KW"/>
</dbReference>
<dbReference type="InterPro" id="IPR013328">
    <property type="entry name" value="6PGD_dom2"/>
</dbReference>
<dbReference type="Pfam" id="PF14833">
    <property type="entry name" value="NAD_binding_11"/>
    <property type="match status" value="1"/>
</dbReference>
<dbReference type="RefSeq" id="WP_361702615.1">
    <property type="nucleotide sequence ID" value="NZ_JBEZVE010000007.1"/>
</dbReference>
<comment type="similarity">
    <text evidence="1">Belongs to the HIBADH-related family.</text>
</comment>
<dbReference type="SUPFAM" id="SSF51735">
    <property type="entry name" value="NAD(P)-binding Rossmann-fold domains"/>
    <property type="match status" value="1"/>
</dbReference>
<gene>
    <name evidence="6" type="ORF">AB0E89_15300</name>
</gene>
<keyword evidence="7" id="KW-1185">Reference proteome</keyword>
<dbReference type="Proteomes" id="UP001550739">
    <property type="component" value="Unassembled WGS sequence"/>
</dbReference>
<feature type="domain" description="6-phosphogluconate dehydrogenase NADP-binding" evidence="4">
    <location>
        <begin position="8"/>
        <end position="151"/>
    </location>
</feature>
<dbReference type="Pfam" id="PF03446">
    <property type="entry name" value="NAD_binding_2"/>
    <property type="match status" value="1"/>
</dbReference>
<dbReference type="InterPro" id="IPR029154">
    <property type="entry name" value="HIBADH-like_NADP-bd"/>
</dbReference>
<sequence>MSAREAPVGFVGLGAMGGALASNLVRAGFEVVAYDAAGPARTPTGARWAPSAADVARAAGTVVLSLPDGKVCGEVVGDLAGARDRRVTHVVDTSTVGVTAALDLAALGLAYVDAPVSGGVAGARARTLMVMYAGADADCARVEPVLDGLSDRRRRVGDRPGQAQALKLANNFLSATALAATSEAVAFGRAAGLDPAVMVQVLNASSGRSGATADKFPDEVLSGRYASGFSNTLMAKDVRLYLAEVARLGGARSVGAVTGSVWEEFSAAEPGADFTRVYPFIAGG</sequence>
<dbReference type="Gene3D" id="3.40.50.720">
    <property type="entry name" value="NAD(P)-binding Rossmann-like Domain"/>
    <property type="match status" value="1"/>
</dbReference>
<evidence type="ECO:0000259" key="5">
    <source>
        <dbReference type="Pfam" id="PF14833"/>
    </source>
</evidence>
<dbReference type="EC" id="1.1.-.-" evidence="6"/>
<keyword evidence="2 6" id="KW-0560">Oxidoreductase</keyword>
<keyword evidence="3" id="KW-0520">NAD</keyword>
<evidence type="ECO:0000313" key="6">
    <source>
        <dbReference type="EMBL" id="MEU3781927.1"/>
    </source>
</evidence>
<evidence type="ECO:0000313" key="7">
    <source>
        <dbReference type="Proteomes" id="UP001550739"/>
    </source>
</evidence>
<dbReference type="EMBL" id="JBEZVE010000007">
    <property type="protein sequence ID" value="MEU3781927.1"/>
    <property type="molecule type" value="Genomic_DNA"/>
</dbReference>
<evidence type="ECO:0000259" key="4">
    <source>
        <dbReference type="Pfam" id="PF03446"/>
    </source>
</evidence>
<feature type="domain" description="3-hydroxyisobutyrate dehydrogenase-like NAD-binding" evidence="5">
    <location>
        <begin position="161"/>
        <end position="278"/>
    </location>
</feature>
<dbReference type="InterPro" id="IPR008927">
    <property type="entry name" value="6-PGluconate_DH-like_C_sf"/>
</dbReference>
<reference evidence="6 7" key="1">
    <citation type="submission" date="2024-06" db="EMBL/GenBank/DDBJ databases">
        <title>The Natural Products Discovery Center: Release of the First 8490 Sequenced Strains for Exploring Actinobacteria Biosynthetic Diversity.</title>
        <authorList>
            <person name="Kalkreuter E."/>
            <person name="Kautsar S.A."/>
            <person name="Yang D."/>
            <person name="Bader C.D."/>
            <person name="Teijaro C.N."/>
            <person name="Fluegel L."/>
            <person name="Davis C.M."/>
            <person name="Simpson J.R."/>
            <person name="Lauterbach L."/>
            <person name="Steele A.D."/>
            <person name="Gui C."/>
            <person name="Meng S."/>
            <person name="Li G."/>
            <person name="Viehrig K."/>
            <person name="Ye F."/>
            <person name="Su P."/>
            <person name="Kiefer A.F."/>
            <person name="Nichols A."/>
            <person name="Cepeda A.J."/>
            <person name="Yan W."/>
            <person name="Fan B."/>
            <person name="Jiang Y."/>
            <person name="Adhikari A."/>
            <person name="Zheng C.-J."/>
            <person name="Schuster L."/>
            <person name="Cowan T.M."/>
            <person name="Smanski M.J."/>
            <person name="Chevrette M.G."/>
            <person name="De Carvalho L.P.S."/>
            <person name="Shen B."/>
        </authorList>
    </citation>
    <scope>NUCLEOTIDE SEQUENCE [LARGE SCALE GENOMIC DNA]</scope>
    <source>
        <strain evidence="6 7">NPDC033843</strain>
    </source>
</reference>
<dbReference type="PANTHER" id="PTHR22981:SF7">
    <property type="entry name" value="3-HYDROXYISOBUTYRATE DEHYDROGENASE, MITOCHONDRIAL"/>
    <property type="match status" value="1"/>
</dbReference>
<dbReference type="InterPro" id="IPR006115">
    <property type="entry name" value="6PGDH_NADP-bd"/>
</dbReference>
<name>A0ABV2ZHB2_9ACTN</name>
<evidence type="ECO:0000256" key="3">
    <source>
        <dbReference type="ARBA" id="ARBA00023027"/>
    </source>
</evidence>
<organism evidence="6 7">
    <name type="scientific">Streptomyces sp. 900129855</name>
    <dbReference type="NCBI Taxonomy" id="3155129"/>
    <lineage>
        <taxon>Bacteria</taxon>
        <taxon>Bacillati</taxon>
        <taxon>Actinomycetota</taxon>
        <taxon>Actinomycetes</taxon>
        <taxon>Kitasatosporales</taxon>
        <taxon>Streptomycetaceae</taxon>
        <taxon>Streptomyces</taxon>
    </lineage>
</organism>
<comment type="caution">
    <text evidence="6">The sequence shown here is derived from an EMBL/GenBank/DDBJ whole genome shotgun (WGS) entry which is preliminary data.</text>
</comment>
<dbReference type="InterPro" id="IPR015815">
    <property type="entry name" value="HIBADH-related"/>
</dbReference>
<evidence type="ECO:0000256" key="2">
    <source>
        <dbReference type="ARBA" id="ARBA00023002"/>
    </source>
</evidence>
<evidence type="ECO:0000256" key="1">
    <source>
        <dbReference type="ARBA" id="ARBA00009080"/>
    </source>
</evidence>
<dbReference type="PANTHER" id="PTHR22981">
    <property type="entry name" value="3-HYDROXYISOBUTYRATE DEHYDROGENASE-RELATED"/>
    <property type="match status" value="1"/>
</dbReference>
<dbReference type="PIRSF" id="PIRSF000103">
    <property type="entry name" value="HIBADH"/>
    <property type="match status" value="1"/>
</dbReference>
<dbReference type="SUPFAM" id="SSF48179">
    <property type="entry name" value="6-phosphogluconate dehydrogenase C-terminal domain-like"/>
    <property type="match status" value="1"/>
</dbReference>
<protein>
    <submittedName>
        <fullName evidence="6">NAD(P)-dependent oxidoreductase</fullName>
        <ecNumber evidence="6">1.1.-.-</ecNumber>
    </submittedName>
</protein>
<accession>A0ABV2ZHB2</accession>
<dbReference type="InterPro" id="IPR036291">
    <property type="entry name" value="NAD(P)-bd_dom_sf"/>
</dbReference>
<dbReference type="Gene3D" id="1.10.1040.10">
    <property type="entry name" value="N-(1-d-carboxylethyl)-l-norvaline Dehydrogenase, domain 2"/>
    <property type="match status" value="1"/>
</dbReference>
<proteinExistence type="inferred from homology"/>